<feature type="region of interest" description="Disordered" evidence="1">
    <location>
        <begin position="1"/>
        <end position="56"/>
    </location>
</feature>
<evidence type="ECO:0000313" key="4">
    <source>
        <dbReference type="Proteomes" id="UP001345013"/>
    </source>
</evidence>
<dbReference type="InterPro" id="IPR001025">
    <property type="entry name" value="BAH_dom"/>
</dbReference>
<name>A0ABR0JWZ2_9EURO</name>
<comment type="caution">
    <text evidence="3">The sequence shown here is derived from an EMBL/GenBank/DDBJ whole genome shotgun (WGS) entry which is preliminary data.</text>
</comment>
<evidence type="ECO:0000313" key="3">
    <source>
        <dbReference type="EMBL" id="KAK5077511.1"/>
    </source>
</evidence>
<proteinExistence type="predicted"/>
<dbReference type="PANTHER" id="PTHR46364">
    <property type="entry name" value="OS08G0421900 PROTEIN"/>
    <property type="match status" value="1"/>
</dbReference>
<gene>
    <name evidence="3" type="ORF">LTR24_009571</name>
</gene>
<organism evidence="3 4">
    <name type="scientific">Lithohypha guttulata</name>
    <dbReference type="NCBI Taxonomy" id="1690604"/>
    <lineage>
        <taxon>Eukaryota</taxon>
        <taxon>Fungi</taxon>
        <taxon>Dikarya</taxon>
        <taxon>Ascomycota</taxon>
        <taxon>Pezizomycotina</taxon>
        <taxon>Eurotiomycetes</taxon>
        <taxon>Chaetothyriomycetidae</taxon>
        <taxon>Chaetothyriales</taxon>
        <taxon>Trichomeriaceae</taxon>
        <taxon>Lithohypha</taxon>
    </lineage>
</organism>
<dbReference type="Proteomes" id="UP001345013">
    <property type="component" value="Unassembled WGS sequence"/>
</dbReference>
<dbReference type="InterPro" id="IPR043151">
    <property type="entry name" value="BAH_sf"/>
</dbReference>
<dbReference type="EMBL" id="JAVRRG010000218">
    <property type="protein sequence ID" value="KAK5077511.1"/>
    <property type="molecule type" value="Genomic_DNA"/>
</dbReference>
<protein>
    <recommendedName>
        <fullName evidence="2">BAH domain-containing protein</fullName>
    </recommendedName>
</protein>
<keyword evidence="4" id="KW-1185">Reference proteome</keyword>
<dbReference type="PROSITE" id="PS51038">
    <property type="entry name" value="BAH"/>
    <property type="match status" value="1"/>
</dbReference>
<reference evidence="3 4" key="1">
    <citation type="submission" date="2023-08" db="EMBL/GenBank/DDBJ databases">
        <title>Black Yeasts Isolated from many extreme environments.</title>
        <authorList>
            <person name="Coleine C."/>
            <person name="Stajich J.E."/>
            <person name="Selbmann L."/>
        </authorList>
    </citation>
    <scope>NUCLEOTIDE SEQUENCE [LARGE SCALE GENOMIC DNA]</scope>
    <source>
        <strain evidence="3 4">CCFEE 5885</strain>
    </source>
</reference>
<dbReference type="Gene3D" id="2.30.30.490">
    <property type="match status" value="1"/>
</dbReference>
<feature type="region of interest" description="Disordered" evidence="1">
    <location>
        <begin position="341"/>
        <end position="368"/>
    </location>
</feature>
<dbReference type="CDD" id="cd04370">
    <property type="entry name" value="BAH"/>
    <property type="match status" value="1"/>
</dbReference>
<accession>A0ABR0JWZ2</accession>
<evidence type="ECO:0000256" key="1">
    <source>
        <dbReference type="SAM" id="MobiDB-lite"/>
    </source>
</evidence>
<feature type="compositionally biased region" description="Basic residues" evidence="1">
    <location>
        <begin position="20"/>
        <end position="32"/>
    </location>
</feature>
<sequence>MAPHKRKASELDDAASKQTGGKKRAKPGRAKKQQQPEDEEDKSEPFKAYSASDPRAQEGAYRNTIRLMDGFDASFAVKPETWGAIKQYTNVKLQTETFSKGNIIYVCNKDPPPAPPPADLPDSEYLEYERQNFWVGKIVEARATDDRNVYLLVAWLYWPQEIPQQVSGAQAARQYYGQGELVMSNYFDVIDAMTISNKADIQHYDEWDDAKLGSPAWRYWRQSFDAHGFSKNKKAKNLLSGLRSLCKCGKPHNPDKKLWHCPHAACHKWNHNECLIDDIGRRAYSDFKAGKMEDFAKENKLETKDLTNQLLSPVRAVGHRIVEAVEEVLEEGIEEVQHETTIELHSSANGATGPEKRKQGRPKKDETGWQGKFDISIVSEENKQLFARVEERSGNKRWEVRVNCLCCRRVMD</sequence>
<feature type="compositionally biased region" description="Basic and acidic residues" evidence="1">
    <location>
        <begin position="354"/>
        <end position="367"/>
    </location>
</feature>
<feature type="domain" description="BAH" evidence="2">
    <location>
        <begin position="116"/>
        <end position="235"/>
    </location>
</feature>
<evidence type="ECO:0000259" key="2">
    <source>
        <dbReference type="PROSITE" id="PS51038"/>
    </source>
</evidence>